<evidence type="ECO:0000313" key="1">
    <source>
        <dbReference type="EMBL" id="CAL1537241.1"/>
    </source>
</evidence>
<evidence type="ECO:0000313" key="2">
    <source>
        <dbReference type="Proteomes" id="UP001497497"/>
    </source>
</evidence>
<dbReference type="EMBL" id="CAXITT010000256">
    <property type="protein sequence ID" value="CAL1537241.1"/>
    <property type="molecule type" value="Genomic_DNA"/>
</dbReference>
<dbReference type="AlphaFoldDB" id="A0AAV2HWD2"/>
<reference evidence="1 2" key="1">
    <citation type="submission" date="2024-04" db="EMBL/GenBank/DDBJ databases">
        <authorList>
            <consortium name="Genoscope - CEA"/>
            <person name="William W."/>
        </authorList>
    </citation>
    <scope>NUCLEOTIDE SEQUENCE [LARGE SCALE GENOMIC DNA]</scope>
</reference>
<sequence>RIRKNIKEATILSEHLLLSFQYVVSCPPKMKTFFVVLSLVAIASARPTDFVSATDSRNIDLPAIGHEIDALVNTISTLLGGKRNIDDFFKTIQELLPIIGGPIGGKRNIDLPAIGHEIDALVNTISTLLGGKRNIDDFFKTIQELLPLISGPLGSGKRNIDLPAIGHEIDALVNTISTLLGGKRNIDDFFKA</sequence>
<feature type="non-terminal residue" evidence="1">
    <location>
        <position position="1"/>
    </location>
</feature>
<organism evidence="1 2">
    <name type="scientific">Lymnaea stagnalis</name>
    <name type="common">Great pond snail</name>
    <name type="synonym">Helix stagnalis</name>
    <dbReference type="NCBI Taxonomy" id="6523"/>
    <lineage>
        <taxon>Eukaryota</taxon>
        <taxon>Metazoa</taxon>
        <taxon>Spiralia</taxon>
        <taxon>Lophotrochozoa</taxon>
        <taxon>Mollusca</taxon>
        <taxon>Gastropoda</taxon>
        <taxon>Heterobranchia</taxon>
        <taxon>Euthyneura</taxon>
        <taxon>Panpulmonata</taxon>
        <taxon>Hygrophila</taxon>
        <taxon>Lymnaeoidea</taxon>
        <taxon>Lymnaeidae</taxon>
        <taxon>Lymnaea</taxon>
    </lineage>
</organism>
<accession>A0AAV2HWD2</accession>
<protein>
    <submittedName>
        <fullName evidence="1">Uncharacterized protein</fullName>
    </submittedName>
</protein>
<feature type="non-terminal residue" evidence="1">
    <location>
        <position position="192"/>
    </location>
</feature>
<proteinExistence type="predicted"/>
<keyword evidence="2" id="KW-1185">Reference proteome</keyword>
<gene>
    <name evidence="1" type="ORF">GSLYS_00011154001</name>
</gene>
<comment type="caution">
    <text evidence="1">The sequence shown here is derived from an EMBL/GenBank/DDBJ whole genome shotgun (WGS) entry which is preliminary data.</text>
</comment>
<name>A0AAV2HWD2_LYMST</name>
<dbReference type="Proteomes" id="UP001497497">
    <property type="component" value="Unassembled WGS sequence"/>
</dbReference>